<comment type="caution">
    <text evidence="1">The sequence shown here is derived from an EMBL/GenBank/DDBJ whole genome shotgun (WGS) entry which is preliminary data.</text>
</comment>
<evidence type="ECO:0000313" key="2">
    <source>
        <dbReference type="Proteomes" id="UP000790377"/>
    </source>
</evidence>
<organism evidence="1 2">
    <name type="scientific">Hygrophoropsis aurantiaca</name>
    <dbReference type="NCBI Taxonomy" id="72124"/>
    <lineage>
        <taxon>Eukaryota</taxon>
        <taxon>Fungi</taxon>
        <taxon>Dikarya</taxon>
        <taxon>Basidiomycota</taxon>
        <taxon>Agaricomycotina</taxon>
        <taxon>Agaricomycetes</taxon>
        <taxon>Agaricomycetidae</taxon>
        <taxon>Boletales</taxon>
        <taxon>Coniophorineae</taxon>
        <taxon>Hygrophoropsidaceae</taxon>
        <taxon>Hygrophoropsis</taxon>
    </lineage>
</organism>
<accession>A0ACB7ZTC4</accession>
<proteinExistence type="predicted"/>
<dbReference type="EMBL" id="MU268487">
    <property type="protein sequence ID" value="KAH7904401.1"/>
    <property type="molecule type" value="Genomic_DNA"/>
</dbReference>
<keyword evidence="2" id="KW-1185">Reference proteome</keyword>
<dbReference type="Proteomes" id="UP000790377">
    <property type="component" value="Unassembled WGS sequence"/>
</dbReference>
<name>A0ACB7ZTC4_9AGAM</name>
<reference evidence="1" key="1">
    <citation type="journal article" date="2021" name="New Phytol.">
        <title>Evolutionary innovations through gain and loss of genes in the ectomycorrhizal Boletales.</title>
        <authorList>
            <person name="Wu G."/>
            <person name="Miyauchi S."/>
            <person name="Morin E."/>
            <person name="Kuo A."/>
            <person name="Drula E."/>
            <person name="Varga T."/>
            <person name="Kohler A."/>
            <person name="Feng B."/>
            <person name="Cao Y."/>
            <person name="Lipzen A."/>
            <person name="Daum C."/>
            <person name="Hundley H."/>
            <person name="Pangilinan J."/>
            <person name="Johnson J."/>
            <person name="Barry K."/>
            <person name="LaButti K."/>
            <person name="Ng V."/>
            <person name="Ahrendt S."/>
            <person name="Min B."/>
            <person name="Choi I.G."/>
            <person name="Park H."/>
            <person name="Plett J.M."/>
            <person name="Magnuson J."/>
            <person name="Spatafora J.W."/>
            <person name="Nagy L.G."/>
            <person name="Henrissat B."/>
            <person name="Grigoriev I.V."/>
            <person name="Yang Z.L."/>
            <person name="Xu J."/>
            <person name="Martin F.M."/>
        </authorList>
    </citation>
    <scope>NUCLEOTIDE SEQUENCE</scope>
    <source>
        <strain evidence="1">ATCC 28755</strain>
    </source>
</reference>
<evidence type="ECO:0000313" key="1">
    <source>
        <dbReference type="EMBL" id="KAH7904401.1"/>
    </source>
</evidence>
<protein>
    <submittedName>
        <fullName evidence="1">Uncharacterized protein</fullName>
    </submittedName>
</protein>
<gene>
    <name evidence="1" type="ORF">BJ138DRAFT_1175363</name>
</gene>
<sequence length="121" mass="13637">MSADNPTSPEYRSRAPEFYGFVAWTSTTICFILFLFWALLPDDITIWVGRMGPAPPVVLVLLTHCVYFSLAIARPPAFSEINAFIDPNTISELHDIPIGIVNRVIYGPHCRRMGDIPTREK</sequence>